<proteinExistence type="predicted"/>
<reference evidence="1" key="1">
    <citation type="journal article" date="2014" name="Front. Microbiol.">
        <title>High frequency of phylogenetically diverse reductive dehalogenase-homologous genes in deep subseafloor sedimentary metagenomes.</title>
        <authorList>
            <person name="Kawai M."/>
            <person name="Futagami T."/>
            <person name="Toyoda A."/>
            <person name="Takaki Y."/>
            <person name="Nishi S."/>
            <person name="Hori S."/>
            <person name="Arai W."/>
            <person name="Tsubouchi T."/>
            <person name="Morono Y."/>
            <person name="Uchiyama I."/>
            <person name="Ito T."/>
            <person name="Fujiyama A."/>
            <person name="Inagaki F."/>
            <person name="Takami H."/>
        </authorList>
    </citation>
    <scope>NUCLEOTIDE SEQUENCE</scope>
    <source>
        <strain evidence="1">Expedition CK06-06</strain>
    </source>
</reference>
<comment type="caution">
    <text evidence="1">The sequence shown here is derived from an EMBL/GenBank/DDBJ whole genome shotgun (WGS) entry which is preliminary data.</text>
</comment>
<gene>
    <name evidence="1" type="ORF">S01H1_41126</name>
</gene>
<evidence type="ECO:0000313" key="1">
    <source>
        <dbReference type="EMBL" id="GAG11400.1"/>
    </source>
</evidence>
<accession>X0UZY7</accession>
<name>X0UZY7_9ZZZZ</name>
<dbReference type="AlphaFoldDB" id="X0UZY7"/>
<protein>
    <submittedName>
        <fullName evidence="1">Uncharacterized protein</fullName>
    </submittedName>
</protein>
<organism evidence="1">
    <name type="scientific">marine sediment metagenome</name>
    <dbReference type="NCBI Taxonomy" id="412755"/>
    <lineage>
        <taxon>unclassified sequences</taxon>
        <taxon>metagenomes</taxon>
        <taxon>ecological metagenomes</taxon>
    </lineage>
</organism>
<dbReference type="EMBL" id="BARS01026064">
    <property type="protein sequence ID" value="GAG11400.1"/>
    <property type="molecule type" value="Genomic_DNA"/>
</dbReference>
<sequence>MKDEIRYKNTLNYRLNQSIFWEYANIVHTFISDIVKIKAKYPNIKYLRFNESGDIRGTNDLSKMCFIARWLKELHIKVYTYTASKQLFPLNWFKLSNQLKQINKLSHNNLVINGSGFMLHNNYKVNNSNTITSNNSIPIYKICCGSCVNCNYCKTATNSVINTKLR</sequence>